<dbReference type="InterPro" id="IPR027417">
    <property type="entry name" value="P-loop_NTPase"/>
</dbReference>
<dbReference type="PRINTS" id="PR00380">
    <property type="entry name" value="KINESINHEAVY"/>
</dbReference>
<evidence type="ECO:0000256" key="7">
    <source>
        <dbReference type="SAM" id="Coils"/>
    </source>
</evidence>
<evidence type="ECO:0000256" key="6">
    <source>
        <dbReference type="RuleBase" id="RU000394"/>
    </source>
</evidence>
<dbReference type="GO" id="GO:0005874">
    <property type="term" value="C:microtubule"/>
    <property type="evidence" value="ECO:0007669"/>
    <property type="project" value="UniProtKB-KW"/>
</dbReference>
<feature type="coiled-coil region" evidence="7">
    <location>
        <begin position="839"/>
        <end position="866"/>
    </location>
</feature>
<keyword evidence="6" id="KW-0493">Microtubule</keyword>
<dbReference type="PROSITE" id="PS50067">
    <property type="entry name" value="KINESIN_MOTOR_2"/>
    <property type="match status" value="1"/>
</dbReference>
<dbReference type="SUPFAM" id="SSF52540">
    <property type="entry name" value="P-loop containing nucleoside triphosphate hydrolases"/>
    <property type="match status" value="1"/>
</dbReference>
<evidence type="ECO:0000313" key="11">
    <source>
        <dbReference type="RefSeq" id="XP_019619690.1"/>
    </source>
</evidence>
<dbReference type="GO" id="GO:0007052">
    <property type="term" value="P:mitotic spindle organization"/>
    <property type="evidence" value="ECO:0007669"/>
    <property type="project" value="TreeGrafter"/>
</dbReference>
<feature type="binding site" evidence="5">
    <location>
        <begin position="169"/>
        <end position="176"/>
    </location>
    <ligand>
        <name>ATP</name>
        <dbReference type="ChEBI" id="CHEBI:30616"/>
    </ligand>
</feature>
<dbReference type="RefSeq" id="XP_019619690.1">
    <property type="nucleotide sequence ID" value="XM_019764131.1"/>
</dbReference>
<sequence length="876" mass="98226">MASVGGVVIPAWQDQSYRNGIGMGERTEFLAETGYTGDVKKPEEQGKADKTTRKTSMASVVTNSSLPGSNDSLVDAGSDGEEDSVRVVVRIRPPNDLETNRKDKVITQCPGQGALWVDTSTSGGRPKQFTFDGVFGAETTQYQMFENCGIKKLLDMALDGYACTAFAFGQTGSGKTHTITGPMTMTRTPRAVPTNSGEEATAFGFEDDTVQDAEYQGLIQRAFLYLFDSIGQRKRRDPSTVYTLRATYLEIYNEQVKDLLNPADRSNLPVRWSKEQGFYVENLFCPEFETIDDIMAVLEEGMHNRHVGSHNLNEHSSRSHTMLTLNIDSEMADPDDDSMYITKHGKICFVDLAGSEKVKESKSAGDALVETTNINKSLLTLGNCISALSDPKKRGGHIPFRDSKLTKLLSDSLGGTGVTLMVACISPSAYNGSETMNTLRYAVRAKRIKNKPLVRMDPREKLILSLQRELKRLRSENEYLRTKLNFPQSRMGMVNGHRKEPPQEDEAVRQTLVRRDTNDSDSLYEMLQEYMVENENLRHENTELFTSKDHIQREQVLLSRENDKLVQKLENLERVLAASPLSWQTSSRHSSGHSIRRDSGHRHSAHSEGPPVTMLSPLTKSPFDPREAKNRHMTTWPPSPELQPRMAWRSTPPSEHSKDVSLPPVDQKKGIPSNFRQQQARPNVNASFPPSKIPTKSQGFSKLPHKGTEVTPKVMEKKKEKKASDSNLKKRFIKLEASGTTGSSQKQGGYAERFQQKREAMGKKEEDSTASREPETEKEQDMNIAWQNREGQRDQPIHRHDNAVDNHTPPHNADKQGETNDASPRQRINDAQFYTTKDSDALQDMNAKLRAELADLEGEIARYKHVGKPAQGGKKR</sequence>
<evidence type="ECO:0000256" key="3">
    <source>
        <dbReference type="ARBA" id="ARBA00022840"/>
    </source>
</evidence>
<dbReference type="GO" id="GO:0005524">
    <property type="term" value="F:ATP binding"/>
    <property type="evidence" value="ECO:0007669"/>
    <property type="project" value="UniProtKB-UniRule"/>
</dbReference>
<dbReference type="PANTHER" id="PTHR47969">
    <property type="entry name" value="CHROMOSOME-ASSOCIATED KINESIN KIF4A-RELATED"/>
    <property type="match status" value="1"/>
</dbReference>
<keyword evidence="4" id="KW-0963">Cytoplasm</keyword>
<feature type="compositionally biased region" description="Basic and acidic residues" evidence="8">
    <location>
        <begin position="790"/>
        <end position="804"/>
    </location>
</feature>
<feature type="compositionally biased region" description="Polar residues" evidence="8">
    <location>
        <begin position="54"/>
        <end position="72"/>
    </location>
</feature>
<reference evidence="11" key="1">
    <citation type="submission" date="2025-08" db="UniProtKB">
        <authorList>
            <consortium name="RefSeq"/>
        </authorList>
    </citation>
    <scope>IDENTIFICATION</scope>
    <source>
        <tissue evidence="11">Gonad</tissue>
    </source>
</reference>
<dbReference type="InterPro" id="IPR019821">
    <property type="entry name" value="Kinesin_motor_CS"/>
</dbReference>
<keyword evidence="10" id="KW-1185">Reference proteome</keyword>
<keyword evidence="7" id="KW-0175">Coiled coil</keyword>
<accession>A0A6P4XSR2</accession>
<dbReference type="InterPro" id="IPR036961">
    <property type="entry name" value="Kinesin_motor_dom_sf"/>
</dbReference>
<evidence type="ECO:0000256" key="1">
    <source>
        <dbReference type="ARBA" id="ARBA00004245"/>
    </source>
</evidence>
<comment type="subcellular location">
    <subcellularLocation>
        <location evidence="1">Cytoplasm</location>
        <location evidence="1">Cytoskeleton</location>
    </subcellularLocation>
</comment>
<feature type="compositionally biased region" description="Polar residues" evidence="8">
    <location>
        <begin position="674"/>
        <end position="700"/>
    </location>
</feature>
<feature type="compositionally biased region" description="Low complexity" evidence="8">
    <location>
        <begin position="738"/>
        <end position="749"/>
    </location>
</feature>
<dbReference type="FunFam" id="3.40.850.10:FF:000080">
    <property type="entry name" value="Kinesin-like protein"/>
    <property type="match status" value="1"/>
</dbReference>
<keyword evidence="5 6" id="KW-0505">Motor protein</keyword>
<keyword evidence="2 5" id="KW-0547">Nucleotide-binding</keyword>
<protein>
    <recommendedName>
        <fullName evidence="6">Kinesin-like protein</fullName>
    </recommendedName>
</protein>
<keyword evidence="3 5" id="KW-0067">ATP-binding</keyword>
<dbReference type="OrthoDB" id="3176171at2759"/>
<dbReference type="PANTHER" id="PTHR47969:SF33">
    <property type="entry name" value="KINESIN-LIKE PROTEIN"/>
    <property type="match status" value="1"/>
</dbReference>
<dbReference type="InterPro" id="IPR027640">
    <property type="entry name" value="Kinesin-like_fam"/>
</dbReference>
<dbReference type="GO" id="GO:0003777">
    <property type="term" value="F:microtubule motor activity"/>
    <property type="evidence" value="ECO:0007669"/>
    <property type="project" value="InterPro"/>
</dbReference>
<feature type="region of interest" description="Disordered" evidence="8">
    <location>
        <begin position="581"/>
        <end position="839"/>
    </location>
</feature>
<organism evidence="10 11">
    <name type="scientific">Branchiostoma belcheri</name>
    <name type="common">Amphioxus</name>
    <dbReference type="NCBI Taxonomy" id="7741"/>
    <lineage>
        <taxon>Eukaryota</taxon>
        <taxon>Metazoa</taxon>
        <taxon>Chordata</taxon>
        <taxon>Cephalochordata</taxon>
        <taxon>Leptocardii</taxon>
        <taxon>Amphioxiformes</taxon>
        <taxon>Branchiostomatidae</taxon>
        <taxon>Branchiostoma</taxon>
    </lineage>
</organism>
<dbReference type="GO" id="GO:0007018">
    <property type="term" value="P:microtubule-based movement"/>
    <property type="evidence" value="ECO:0007669"/>
    <property type="project" value="InterPro"/>
</dbReference>
<dbReference type="GO" id="GO:0008017">
    <property type="term" value="F:microtubule binding"/>
    <property type="evidence" value="ECO:0007669"/>
    <property type="project" value="InterPro"/>
</dbReference>
<gene>
    <name evidence="11" type="primary">LOC109466414</name>
</gene>
<evidence type="ECO:0000256" key="2">
    <source>
        <dbReference type="ARBA" id="ARBA00022741"/>
    </source>
</evidence>
<dbReference type="Pfam" id="PF00225">
    <property type="entry name" value="Kinesin"/>
    <property type="match status" value="1"/>
</dbReference>
<dbReference type="AlphaFoldDB" id="A0A6P4XSR2"/>
<keyword evidence="4" id="KW-0206">Cytoskeleton</keyword>
<evidence type="ECO:0000256" key="5">
    <source>
        <dbReference type="PROSITE-ProRule" id="PRU00283"/>
    </source>
</evidence>
<dbReference type="GeneID" id="109466414"/>
<evidence type="ECO:0000256" key="8">
    <source>
        <dbReference type="SAM" id="MobiDB-lite"/>
    </source>
</evidence>
<feature type="region of interest" description="Disordered" evidence="8">
    <location>
        <begin position="33"/>
        <end position="79"/>
    </location>
</feature>
<dbReference type="PROSITE" id="PS00411">
    <property type="entry name" value="KINESIN_MOTOR_1"/>
    <property type="match status" value="1"/>
</dbReference>
<feature type="compositionally biased region" description="Basic and acidic residues" evidence="8">
    <location>
        <begin position="754"/>
        <end position="781"/>
    </location>
</feature>
<proteinExistence type="inferred from homology"/>
<dbReference type="KEGG" id="bbel:109466414"/>
<feature type="compositionally biased region" description="Basic and acidic residues" evidence="8">
    <location>
        <begin position="714"/>
        <end position="728"/>
    </location>
</feature>
<dbReference type="SMART" id="SM00129">
    <property type="entry name" value="KISc"/>
    <property type="match status" value="1"/>
</dbReference>
<dbReference type="Proteomes" id="UP000515135">
    <property type="component" value="Unplaced"/>
</dbReference>
<dbReference type="CDD" id="cd00106">
    <property type="entry name" value="KISc"/>
    <property type="match status" value="1"/>
</dbReference>
<evidence type="ECO:0000256" key="4">
    <source>
        <dbReference type="ARBA" id="ARBA00023212"/>
    </source>
</evidence>
<feature type="domain" description="Kinesin motor" evidence="9">
    <location>
        <begin position="84"/>
        <end position="448"/>
    </location>
</feature>
<dbReference type="GO" id="GO:0005875">
    <property type="term" value="C:microtubule associated complex"/>
    <property type="evidence" value="ECO:0007669"/>
    <property type="project" value="TreeGrafter"/>
</dbReference>
<name>A0A6P4XSR2_BRABE</name>
<evidence type="ECO:0000259" key="9">
    <source>
        <dbReference type="PROSITE" id="PS50067"/>
    </source>
</evidence>
<comment type="similarity">
    <text evidence="5 6">Belongs to the TRAFAC class myosin-kinesin ATPase superfamily. Kinesin family.</text>
</comment>
<dbReference type="Gene3D" id="3.40.850.10">
    <property type="entry name" value="Kinesin motor domain"/>
    <property type="match status" value="1"/>
</dbReference>
<feature type="compositionally biased region" description="Basic and acidic residues" evidence="8">
    <location>
        <begin position="38"/>
        <end position="52"/>
    </location>
</feature>
<dbReference type="GO" id="GO:0051231">
    <property type="term" value="P:spindle elongation"/>
    <property type="evidence" value="ECO:0007669"/>
    <property type="project" value="TreeGrafter"/>
</dbReference>
<dbReference type="InterPro" id="IPR001752">
    <property type="entry name" value="Kinesin_motor_dom"/>
</dbReference>
<evidence type="ECO:0000313" key="10">
    <source>
        <dbReference type="Proteomes" id="UP000515135"/>
    </source>
</evidence>